<gene>
    <name evidence="2" type="ORF">BECKDK2373C_GA0170839_100329</name>
</gene>
<evidence type="ECO:0000313" key="2">
    <source>
        <dbReference type="EMBL" id="VFJ43021.1"/>
    </source>
</evidence>
<reference evidence="2" key="1">
    <citation type="submission" date="2019-02" db="EMBL/GenBank/DDBJ databases">
        <authorList>
            <person name="Gruber-Vodicka R. H."/>
            <person name="Seah K. B. B."/>
        </authorList>
    </citation>
    <scope>NUCLEOTIDE SEQUENCE</scope>
    <source>
        <strain evidence="2">BECK_DK161</strain>
    </source>
</reference>
<dbReference type="EMBL" id="CAADEY010000003">
    <property type="protein sequence ID" value="VFJ43021.1"/>
    <property type="molecule type" value="Genomic_DNA"/>
</dbReference>
<dbReference type="InterPro" id="IPR013783">
    <property type="entry name" value="Ig-like_fold"/>
</dbReference>
<feature type="domain" description="Fibronectin type-III" evidence="1">
    <location>
        <begin position="113"/>
        <end position="202"/>
    </location>
</feature>
<accession>A0A450RV53</accession>
<dbReference type="InterPro" id="IPR003961">
    <property type="entry name" value="FN3_dom"/>
</dbReference>
<name>A0A450RV53_9GAMM</name>
<evidence type="ECO:0000259" key="1">
    <source>
        <dbReference type="PROSITE" id="PS50853"/>
    </source>
</evidence>
<dbReference type="Gene3D" id="2.60.40.10">
    <property type="entry name" value="Immunoglobulins"/>
    <property type="match status" value="1"/>
</dbReference>
<proteinExistence type="predicted"/>
<dbReference type="InterPro" id="IPR036116">
    <property type="entry name" value="FN3_sf"/>
</dbReference>
<dbReference type="Pfam" id="PF00041">
    <property type="entry name" value="fn3"/>
    <property type="match status" value="1"/>
</dbReference>
<sequence>MAIFPAEDDKVLTLGQEMSSGLKANKKIFPNPPVDPKELDAGEKECIETREAAVAAQAAAEQATAAKQAAFQKQADRIRKNLRYAENTTDFSDLDLKLIGWSGRRTRTPVASPGRALNLAIVEQGKGRIKLHWGKPIDGGKVMAYQIVCRERTEDDWDSKGTAVTTEIALTGQEQGKELEYGVVTINKAGEGPLSNTVTAVL</sequence>
<organism evidence="2">
    <name type="scientific">Candidatus Kentrum sp. DK</name>
    <dbReference type="NCBI Taxonomy" id="2126562"/>
    <lineage>
        <taxon>Bacteria</taxon>
        <taxon>Pseudomonadati</taxon>
        <taxon>Pseudomonadota</taxon>
        <taxon>Gammaproteobacteria</taxon>
        <taxon>Candidatus Kentrum</taxon>
    </lineage>
</organism>
<dbReference type="CDD" id="cd00063">
    <property type="entry name" value="FN3"/>
    <property type="match status" value="1"/>
</dbReference>
<protein>
    <recommendedName>
        <fullName evidence="1">Fibronectin type-III domain-containing protein</fullName>
    </recommendedName>
</protein>
<dbReference type="AlphaFoldDB" id="A0A450RV53"/>
<dbReference type="PROSITE" id="PS50853">
    <property type="entry name" value="FN3"/>
    <property type="match status" value="1"/>
</dbReference>
<dbReference type="SUPFAM" id="SSF49265">
    <property type="entry name" value="Fibronectin type III"/>
    <property type="match status" value="1"/>
</dbReference>